<dbReference type="InterPro" id="IPR045087">
    <property type="entry name" value="Cu-oxidase_fam"/>
</dbReference>
<dbReference type="FunFam" id="2.60.40.420:FF:000071">
    <property type="entry name" value="Conidial pigment biosynthesis oxidase Abr1/brown 1"/>
    <property type="match status" value="1"/>
</dbReference>
<feature type="domain" description="Plastocyanin-like" evidence="8">
    <location>
        <begin position="364"/>
        <end position="501"/>
    </location>
</feature>
<dbReference type="PROSITE" id="PS00080">
    <property type="entry name" value="MULTICOPPER_OXIDASE2"/>
    <property type="match status" value="1"/>
</dbReference>
<evidence type="ECO:0000256" key="1">
    <source>
        <dbReference type="ARBA" id="ARBA00010609"/>
    </source>
</evidence>
<dbReference type="CDD" id="cd13851">
    <property type="entry name" value="CuRO_1_Fet3p"/>
    <property type="match status" value="1"/>
</dbReference>
<keyword evidence="5" id="KW-0186">Copper</keyword>
<dbReference type="GO" id="GO:0033215">
    <property type="term" value="P:reductive iron assimilation"/>
    <property type="evidence" value="ECO:0007669"/>
    <property type="project" value="TreeGrafter"/>
</dbReference>
<feature type="chain" id="PRO_5034634242" description="Laccase" evidence="6">
    <location>
        <begin position="19"/>
        <end position="579"/>
    </location>
</feature>
<evidence type="ECO:0000256" key="4">
    <source>
        <dbReference type="ARBA" id="ARBA00023002"/>
    </source>
</evidence>
<dbReference type="EMBL" id="JAAMPI010000231">
    <property type="protein sequence ID" value="KAF4633795.1"/>
    <property type="molecule type" value="Genomic_DNA"/>
</dbReference>
<keyword evidence="2" id="KW-0479">Metal-binding</keyword>
<accession>A0A8H4W6U1</accession>
<proteinExistence type="inferred from homology"/>
<dbReference type="Gene3D" id="2.60.40.420">
    <property type="entry name" value="Cupredoxins - blue copper proteins"/>
    <property type="match status" value="3"/>
</dbReference>
<protein>
    <recommendedName>
        <fullName evidence="12">Laccase</fullName>
    </recommendedName>
</protein>
<dbReference type="Proteomes" id="UP000566819">
    <property type="component" value="Unassembled WGS sequence"/>
</dbReference>
<evidence type="ECO:0000259" key="8">
    <source>
        <dbReference type="Pfam" id="PF07731"/>
    </source>
</evidence>
<evidence type="ECO:0000313" key="11">
    <source>
        <dbReference type="Proteomes" id="UP000566819"/>
    </source>
</evidence>
<dbReference type="InterPro" id="IPR001117">
    <property type="entry name" value="Cu-oxidase_2nd"/>
</dbReference>
<feature type="domain" description="Plastocyanin-like" evidence="9">
    <location>
        <begin position="28"/>
        <end position="142"/>
    </location>
</feature>
<comment type="caution">
    <text evidence="10">The sequence shown here is derived from an EMBL/GenBank/DDBJ whole genome shotgun (WGS) entry which is preliminary data.</text>
</comment>
<dbReference type="AlphaFoldDB" id="A0A8H4W6U1"/>
<feature type="signal peptide" evidence="6">
    <location>
        <begin position="1"/>
        <end position="18"/>
    </location>
</feature>
<evidence type="ECO:0000256" key="3">
    <source>
        <dbReference type="ARBA" id="ARBA00022729"/>
    </source>
</evidence>
<feature type="domain" description="Plastocyanin-like" evidence="7">
    <location>
        <begin position="151"/>
        <end position="303"/>
    </location>
</feature>
<dbReference type="GO" id="GO:0004322">
    <property type="term" value="F:ferroxidase activity"/>
    <property type="evidence" value="ECO:0007669"/>
    <property type="project" value="TreeGrafter"/>
</dbReference>
<keyword evidence="3 6" id="KW-0732">Signal</keyword>
<dbReference type="InterPro" id="IPR002355">
    <property type="entry name" value="Cu_oxidase_Cu_BS"/>
</dbReference>
<dbReference type="InterPro" id="IPR011707">
    <property type="entry name" value="Cu-oxidase-like_N"/>
</dbReference>
<dbReference type="Pfam" id="PF07732">
    <property type="entry name" value="Cu-oxidase_3"/>
    <property type="match status" value="1"/>
</dbReference>
<evidence type="ECO:0008006" key="12">
    <source>
        <dbReference type="Google" id="ProtNLM"/>
    </source>
</evidence>
<evidence type="ECO:0000256" key="5">
    <source>
        <dbReference type="ARBA" id="ARBA00023008"/>
    </source>
</evidence>
<dbReference type="CDD" id="cd13899">
    <property type="entry name" value="CuRO_3_Fet3p"/>
    <property type="match status" value="1"/>
</dbReference>
<dbReference type="CDD" id="cd13877">
    <property type="entry name" value="CuRO_2_Fet3p_like"/>
    <property type="match status" value="1"/>
</dbReference>
<gene>
    <name evidence="10" type="ORF">G7Y89_g4316</name>
</gene>
<reference evidence="10 11" key="1">
    <citation type="submission" date="2020-03" db="EMBL/GenBank/DDBJ databases">
        <title>Draft Genome Sequence of Cudoniella acicularis.</title>
        <authorList>
            <person name="Buettner E."/>
            <person name="Kellner H."/>
        </authorList>
    </citation>
    <scope>NUCLEOTIDE SEQUENCE [LARGE SCALE GENOMIC DNA]</scope>
    <source>
        <strain evidence="10 11">DSM 108380</strain>
    </source>
</reference>
<dbReference type="InterPro" id="IPR044130">
    <property type="entry name" value="CuRO_2_Fet3-like"/>
</dbReference>
<dbReference type="PANTHER" id="PTHR11709">
    <property type="entry name" value="MULTI-COPPER OXIDASE"/>
    <property type="match status" value="1"/>
</dbReference>
<sequence length="579" mass="63546">MFGFKLFLLLQGVVSALCATLTYNWDIDWVPVSPDGFPRVAVGINGKWPCPQIDVNVGDRVIVNIVNNLGNETTTIHFHGIFQTGSNQMDGPAQATQCPIAPGSSFQYDFVINQTGTYWYHAHVGGQYIDGLRGPIIVHDPRSPFLGLYEEEVTFTVTDWYHTQAPYLIDFFESPLNNEIHGGSEPVPNATLINEAQNVKFPIKPNGTYLFHIINMAAFAGIYVQFDQHELTVVGIDGVYTTPRKVSQVFLATAQRYSVIVQAKPNANQNFAITTSMDLSMFDPSVTPPNLNNNATAWLVYDSAKPLPVAPSFQYLDSALNDKVFTPYDQEGPLGPVTHPISLTMGFTSNEANQNRAIFNNVTYIPQKVPSLYTALSAPADQVSNPVIYGVNSNAFVLPYNAIVEITLSNTDNGPHPFHLHSHQFQVIARSDPTADDTLLTPPTNVVPPATPMRRDTVLVNGGGYVILRFKADNPGVALFHCHIEWHVEAGLTATFIEAPEQLQALGLVIPQSHKATCAKLGIPITGNAAGNTKNWTDLTGAFTTPPLNDWGALVNPPSSKGKYRYARRRSSRVIRDLE</sequence>
<dbReference type="Pfam" id="PF00394">
    <property type="entry name" value="Cu-oxidase"/>
    <property type="match status" value="1"/>
</dbReference>
<dbReference type="GO" id="GO:0005507">
    <property type="term" value="F:copper ion binding"/>
    <property type="evidence" value="ECO:0007669"/>
    <property type="project" value="InterPro"/>
</dbReference>
<dbReference type="GO" id="GO:0033573">
    <property type="term" value="C:high-affinity iron permease complex"/>
    <property type="evidence" value="ECO:0007669"/>
    <property type="project" value="TreeGrafter"/>
</dbReference>
<organism evidence="10 11">
    <name type="scientific">Cudoniella acicularis</name>
    <dbReference type="NCBI Taxonomy" id="354080"/>
    <lineage>
        <taxon>Eukaryota</taxon>
        <taxon>Fungi</taxon>
        <taxon>Dikarya</taxon>
        <taxon>Ascomycota</taxon>
        <taxon>Pezizomycotina</taxon>
        <taxon>Leotiomycetes</taxon>
        <taxon>Helotiales</taxon>
        <taxon>Tricladiaceae</taxon>
        <taxon>Cudoniella</taxon>
    </lineage>
</organism>
<dbReference type="Pfam" id="PF07731">
    <property type="entry name" value="Cu-oxidase_2"/>
    <property type="match status" value="1"/>
</dbReference>
<evidence type="ECO:0000259" key="7">
    <source>
        <dbReference type="Pfam" id="PF00394"/>
    </source>
</evidence>
<dbReference type="OrthoDB" id="2121828at2759"/>
<dbReference type="GO" id="GO:0010106">
    <property type="term" value="P:cellular response to iron ion starvation"/>
    <property type="evidence" value="ECO:0007669"/>
    <property type="project" value="TreeGrafter"/>
</dbReference>
<dbReference type="InterPro" id="IPR008972">
    <property type="entry name" value="Cupredoxin"/>
</dbReference>
<dbReference type="SUPFAM" id="SSF49503">
    <property type="entry name" value="Cupredoxins"/>
    <property type="match status" value="3"/>
</dbReference>
<evidence type="ECO:0000313" key="10">
    <source>
        <dbReference type="EMBL" id="KAF4633795.1"/>
    </source>
</evidence>
<dbReference type="InterPro" id="IPR011706">
    <property type="entry name" value="Cu-oxidase_C"/>
</dbReference>
<keyword evidence="11" id="KW-1185">Reference proteome</keyword>
<keyword evidence="4" id="KW-0560">Oxidoreductase</keyword>
<evidence type="ECO:0000259" key="9">
    <source>
        <dbReference type="Pfam" id="PF07732"/>
    </source>
</evidence>
<name>A0A8H4W6U1_9HELO</name>
<comment type="similarity">
    <text evidence="1">Belongs to the multicopper oxidase family.</text>
</comment>
<evidence type="ECO:0000256" key="2">
    <source>
        <dbReference type="ARBA" id="ARBA00022723"/>
    </source>
</evidence>
<dbReference type="PANTHER" id="PTHR11709:SF361">
    <property type="entry name" value="IRON TRANSPORT MULTICOPPER OXIDASE FET3"/>
    <property type="match status" value="1"/>
</dbReference>
<evidence type="ECO:0000256" key="6">
    <source>
        <dbReference type="SAM" id="SignalP"/>
    </source>
</evidence>